<evidence type="ECO:0000256" key="4">
    <source>
        <dbReference type="ARBA" id="ARBA00022840"/>
    </source>
</evidence>
<evidence type="ECO:0000259" key="7">
    <source>
        <dbReference type="Pfam" id="PF23247"/>
    </source>
</evidence>
<dbReference type="Pfam" id="PF23247">
    <property type="entry name" value="LRR_RPS2"/>
    <property type="match status" value="1"/>
</dbReference>
<dbReference type="PANTHER" id="PTHR33463:SF203">
    <property type="entry name" value="AAA+ ATPASE DOMAIN-CONTAINING PROTEIN"/>
    <property type="match status" value="1"/>
</dbReference>
<feature type="coiled-coil region" evidence="5">
    <location>
        <begin position="34"/>
        <end position="61"/>
    </location>
</feature>
<organism evidence="8 9">
    <name type="scientific">Eucalyptus globulus</name>
    <name type="common">Tasmanian blue gum</name>
    <dbReference type="NCBI Taxonomy" id="34317"/>
    <lineage>
        <taxon>Eukaryota</taxon>
        <taxon>Viridiplantae</taxon>
        <taxon>Streptophyta</taxon>
        <taxon>Embryophyta</taxon>
        <taxon>Tracheophyta</taxon>
        <taxon>Spermatophyta</taxon>
        <taxon>Magnoliopsida</taxon>
        <taxon>eudicotyledons</taxon>
        <taxon>Gunneridae</taxon>
        <taxon>Pentapetalae</taxon>
        <taxon>rosids</taxon>
        <taxon>malvids</taxon>
        <taxon>Myrtales</taxon>
        <taxon>Myrtaceae</taxon>
        <taxon>Myrtoideae</taxon>
        <taxon>Eucalypteae</taxon>
        <taxon>Eucalyptus</taxon>
    </lineage>
</organism>
<evidence type="ECO:0008006" key="10">
    <source>
        <dbReference type="Google" id="ProtNLM"/>
    </source>
</evidence>
<keyword evidence="2" id="KW-0547">Nucleotide-binding</keyword>
<dbReference type="Gene3D" id="3.40.50.300">
    <property type="entry name" value="P-loop containing nucleotide triphosphate hydrolases"/>
    <property type="match status" value="1"/>
</dbReference>
<keyword evidence="9" id="KW-1185">Reference proteome</keyword>
<feature type="coiled-coil region" evidence="5">
    <location>
        <begin position="743"/>
        <end position="785"/>
    </location>
</feature>
<comment type="similarity">
    <text evidence="1">Belongs to the disease resistance NB-LRR family.</text>
</comment>
<dbReference type="EMBL" id="JBJKBG010000007">
    <property type="protein sequence ID" value="KAL3730427.1"/>
    <property type="molecule type" value="Genomic_DNA"/>
</dbReference>
<dbReference type="GO" id="GO:0006952">
    <property type="term" value="P:defense response"/>
    <property type="evidence" value="ECO:0007669"/>
    <property type="project" value="UniProtKB-KW"/>
</dbReference>
<dbReference type="InterPro" id="IPR032675">
    <property type="entry name" value="LRR_dom_sf"/>
</dbReference>
<dbReference type="InterPro" id="IPR042197">
    <property type="entry name" value="Apaf_helical"/>
</dbReference>
<dbReference type="Gene3D" id="1.10.8.430">
    <property type="entry name" value="Helical domain of apoptotic protease-activating factors"/>
    <property type="match status" value="1"/>
</dbReference>
<protein>
    <recommendedName>
        <fullName evidence="10">NB-ARC domain-containing protein</fullName>
    </recommendedName>
</protein>
<dbReference type="InterPro" id="IPR057135">
    <property type="entry name" value="At4g27190-like_LRR"/>
</dbReference>
<dbReference type="Pfam" id="PF00931">
    <property type="entry name" value="NB-ARC"/>
    <property type="match status" value="1"/>
</dbReference>
<dbReference type="PRINTS" id="PR00364">
    <property type="entry name" value="DISEASERSIST"/>
</dbReference>
<dbReference type="InterPro" id="IPR027417">
    <property type="entry name" value="P-loop_NTPase"/>
</dbReference>
<feature type="domain" description="NB-ARC" evidence="6">
    <location>
        <begin position="167"/>
        <end position="333"/>
    </location>
</feature>
<dbReference type="SUPFAM" id="SSF52058">
    <property type="entry name" value="L domain-like"/>
    <property type="match status" value="1"/>
</dbReference>
<evidence type="ECO:0000259" key="6">
    <source>
        <dbReference type="Pfam" id="PF00931"/>
    </source>
</evidence>
<evidence type="ECO:0000256" key="2">
    <source>
        <dbReference type="ARBA" id="ARBA00022741"/>
    </source>
</evidence>
<keyword evidence="5" id="KW-0175">Coiled coil</keyword>
<keyword evidence="4" id="KW-0067">ATP-binding</keyword>
<proteinExistence type="inferred from homology"/>
<dbReference type="AlphaFoldDB" id="A0ABD3JTQ1"/>
<keyword evidence="3" id="KW-0611">Plant defense</keyword>
<comment type="caution">
    <text evidence="8">The sequence shown here is derived from an EMBL/GenBank/DDBJ whole genome shotgun (WGS) entry which is preliminary data.</text>
</comment>
<gene>
    <name evidence="8" type="ORF">ACJRO7_027445</name>
</gene>
<evidence type="ECO:0000313" key="8">
    <source>
        <dbReference type="EMBL" id="KAL3730427.1"/>
    </source>
</evidence>
<dbReference type="SUPFAM" id="SSF52540">
    <property type="entry name" value="P-loop containing nucleoside triphosphate hydrolases"/>
    <property type="match status" value="1"/>
</dbReference>
<evidence type="ECO:0000256" key="1">
    <source>
        <dbReference type="ARBA" id="ARBA00008894"/>
    </source>
</evidence>
<dbReference type="InterPro" id="IPR002182">
    <property type="entry name" value="NB-ARC"/>
</dbReference>
<dbReference type="GO" id="GO:0005524">
    <property type="term" value="F:ATP binding"/>
    <property type="evidence" value="ECO:0007669"/>
    <property type="project" value="UniProtKB-KW"/>
</dbReference>
<name>A0ABD3JTQ1_EUCGL</name>
<sequence>MADIVLSVASKVAKYLVAPVCRHSSYVIFSGSYIGQLKEEIEKLENATQRVQLSINEARQEMKLIKAHPEQWVTEMKTVLDKGKQLEHKEIAKKTYFCRWLPNLKERYRLSRDVRRKVREIQEHILRGRFEMDYCNHAPSGHVVGALNVDSSADHWGDTIIESRASILEKIMNTLDDEKLKVTGIYGCDGVGKTTLLEEVEKKLKSERRLFDVIAKAKVSQTPLKKIQDGIAYAFGLNLKDELSEEGRRDRLFREIQSDPTKKVLIILEDLSGVLDLKAVGIPSRYESRGCKLLLTSSFKNVLEQEMDADRTIHLEGLNNKEAFKLFEKIVRDRLKDEKLKPIAAKVVKKLAGLPLLITSVASTLKYSNMFVWINVLTKIGGSNIDAIAKFCYNNLKSEDAKSLFLLCGLIGGTIRVETLLVLGMGLGLFEGSLKRIEGSREKLNTFLDSLRSVCLLLDGGDDKENVTIHDLYCKAVVSTPFTGEDSLVMNSSYYSWSKEKLAKCWAIYLVNTVNGGLAELMSCQFINLKILMLSQPEDWLGSPAHRHDERHCCRLDFTCMKDLQVLYLRSMHITTLSSSIEILKDLRSLFLDNCLVEDVAILGKLKALQFLSFAGSAISRLPTEMGELKNLRLLNLSNCKKLQIIEPGVLKSLVNLEELYMKGSFDRWVSPDEIPSKSCNAGLAELRSLTKLTILEISILDPAVILEGNSIRKRISEVNSVQEKRILEACDKEKKKLEEDGSNKIKRILEAYDRKKKKLEEDGSNKIKGILEAYDRKKKRLEEDGFDEIEEISKPYEHDDSTKKREISEVDLQEKISEVNSVQQEKISEVNSVQQEKLSVACDQVKKQLEEEGSAQIKKILEDYDQTFGNLIRFWINIGNLDGREFEGLRTMKLKLEGCDNIFSIEWVQKILQKTQYLHVDGLQKFKNVQDICTRGFRELKHLDIDNSPSIKYIINSSINLLPTTFTILESLFLKNLIDLNKICNGPMAPECFSKLKAVRIEKCHQLKDLWLLSEMQRLVHLEEIQVHECDSMQAIIPNDAGKVEVADEIVELPNVRRLDLQKLGNMRSFSTRGEGAAFQVPFLFSPHISLSFCKYMSFLYS</sequence>
<dbReference type="InterPro" id="IPR050905">
    <property type="entry name" value="Plant_NBS-LRR"/>
</dbReference>
<dbReference type="Proteomes" id="UP001634007">
    <property type="component" value="Unassembled WGS sequence"/>
</dbReference>
<feature type="domain" description="Disease resistance protein At4g27190-like leucine-rich repeats" evidence="7">
    <location>
        <begin position="910"/>
        <end position="1031"/>
    </location>
</feature>
<accession>A0ABD3JTQ1</accession>
<evidence type="ECO:0000313" key="9">
    <source>
        <dbReference type="Proteomes" id="UP001634007"/>
    </source>
</evidence>
<reference evidence="8 9" key="1">
    <citation type="submission" date="2024-11" db="EMBL/GenBank/DDBJ databases">
        <title>Chromosome-level genome assembly of Eucalyptus globulus Labill. provides insights into its genome evolution.</title>
        <authorList>
            <person name="Li X."/>
        </authorList>
    </citation>
    <scope>NUCLEOTIDE SEQUENCE [LARGE SCALE GENOMIC DNA]</scope>
    <source>
        <strain evidence="8">CL2024</strain>
        <tissue evidence="8">Fresh tender leaves</tissue>
    </source>
</reference>
<dbReference type="PANTHER" id="PTHR33463">
    <property type="entry name" value="NB-ARC DOMAIN-CONTAINING PROTEIN-RELATED"/>
    <property type="match status" value="1"/>
</dbReference>
<dbReference type="Gene3D" id="3.80.10.10">
    <property type="entry name" value="Ribonuclease Inhibitor"/>
    <property type="match status" value="2"/>
</dbReference>
<evidence type="ECO:0000256" key="3">
    <source>
        <dbReference type="ARBA" id="ARBA00022821"/>
    </source>
</evidence>
<evidence type="ECO:0000256" key="5">
    <source>
        <dbReference type="SAM" id="Coils"/>
    </source>
</evidence>